<dbReference type="EMBL" id="BKZV01000002">
    <property type="protein sequence ID" value="GER83104.1"/>
    <property type="molecule type" value="Genomic_DNA"/>
</dbReference>
<evidence type="ECO:0000256" key="3">
    <source>
        <dbReference type="ARBA" id="ARBA00022692"/>
    </source>
</evidence>
<feature type="region of interest" description="Disordered" evidence="6">
    <location>
        <begin position="316"/>
        <end position="348"/>
    </location>
</feature>
<keyword evidence="2" id="KW-1003">Cell membrane</keyword>
<feature type="transmembrane region" description="Helical" evidence="7">
    <location>
        <begin position="198"/>
        <end position="223"/>
    </location>
</feature>
<keyword evidence="5 7" id="KW-0472">Membrane</keyword>
<feature type="transmembrane region" description="Helical" evidence="7">
    <location>
        <begin position="235"/>
        <end position="255"/>
    </location>
</feature>
<dbReference type="PANTHER" id="PTHR30213:SF0">
    <property type="entry name" value="UPF0761 MEMBRANE PROTEIN YIHY"/>
    <property type="match status" value="1"/>
</dbReference>
<keyword evidence="4 7" id="KW-1133">Transmembrane helix</keyword>
<proteinExistence type="predicted"/>
<evidence type="ECO:0000256" key="5">
    <source>
        <dbReference type="ARBA" id="ARBA00023136"/>
    </source>
</evidence>
<evidence type="ECO:0000313" key="9">
    <source>
        <dbReference type="Proteomes" id="UP000334820"/>
    </source>
</evidence>
<evidence type="ECO:0000256" key="7">
    <source>
        <dbReference type="SAM" id="Phobius"/>
    </source>
</evidence>
<evidence type="ECO:0000256" key="2">
    <source>
        <dbReference type="ARBA" id="ARBA00022475"/>
    </source>
</evidence>
<feature type="compositionally biased region" description="Basic and acidic residues" evidence="6">
    <location>
        <begin position="339"/>
        <end position="348"/>
    </location>
</feature>
<feature type="compositionally biased region" description="Polar residues" evidence="6">
    <location>
        <begin position="1"/>
        <end position="21"/>
    </location>
</feature>
<feature type="region of interest" description="Disordered" evidence="6">
    <location>
        <begin position="1"/>
        <end position="24"/>
    </location>
</feature>
<sequence length="348" mass="37757">MTMTTEDVSEGMQQQRTNPRASSHARLEKIVQRAQAFFVKFNNDWVMNLAAALAFNLLTAMAPLAVALLALPGLLLGKAEVRMYLSQVILSIFPRMTASPELIDALLRQLNRVSGPLGIVSVLIALFTGSRLFVLLEGCFGIIYRRRPRALLQQNLMALGMLLLFAVLTPLMVLAASLPALVIAFLKQTPLGQIPGSGFAFSLGSLLAGLAISWVFFLTIYTFVPNRRIRWRSTWRGALLAAVLTQIYLSLFSLYAAHFLNGLGGQIGFAIILVTFFYYFAVILLLGAEVNAFFGEKIRSSPADLVTLVATSFSNETTASAEPATAPAPPTGLISSGARDPKEQSGQL</sequence>
<evidence type="ECO:0000313" key="8">
    <source>
        <dbReference type="EMBL" id="GER83104.1"/>
    </source>
</evidence>
<dbReference type="Pfam" id="PF03631">
    <property type="entry name" value="Virul_fac_BrkB"/>
    <property type="match status" value="1"/>
</dbReference>
<evidence type="ECO:0000256" key="6">
    <source>
        <dbReference type="SAM" id="MobiDB-lite"/>
    </source>
</evidence>
<organism evidence="8 9">
    <name type="scientific">Thermogemmatispora aurantia</name>
    <dbReference type="NCBI Taxonomy" id="2045279"/>
    <lineage>
        <taxon>Bacteria</taxon>
        <taxon>Bacillati</taxon>
        <taxon>Chloroflexota</taxon>
        <taxon>Ktedonobacteria</taxon>
        <taxon>Thermogemmatisporales</taxon>
        <taxon>Thermogemmatisporaceae</taxon>
        <taxon>Thermogemmatispora</taxon>
    </lineage>
</organism>
<feature type="transmembrane region" description="Helical" evidence="7">
    <location>
        <begin position="118"/>
        <end position="144"/>
    </location>
</feature>
<dbReference type="RefSeq" id="WP_151727914.1">
    <property type="nucleotide sequence ID" value="NZ_BKZV01000002.1"/>
</dbReference>
<dbReference type="InterPro" id="IPR017039">
    <property type="entry name" value="Virul_fac_BrkB"/>
</dbReference>
<comment type="caution">
    <text evidence="8">The sequence shown here is derived from an EMBL/GenBank/DDBJ whole genome shotgun (WGS) entry which is preliminary data.</text>
</comment>
<name>A0A5J4K2U1_9CHLR</name>
<feature type="transmembrane region" description="Helical" evidence="7">
    <location>
        <begin position="45"/>
        <end position="69"/>
    </location>
</feature>
<evidence type="ECO:0008006" key="10">
    <source>
        <dbReference type="Google" id="ProtNLM"/>
    </source>
</evidence>
<protein>
    <recommendedName>
        <fullName evidence="10">YihY/virulence factor BrkB family protein</fullName>
    </recommendedName>
</protein>
<dbReference type="Proteomes" id="UP000334820">
    <property type="component" value="Unassembled WGS sequence"/>
</dbReference>
<accession>A0A5J4K2U1</accession>
<dbReference type="PANTHER" id="PTHR30213">
    <property type="entry name" value="INNER MEMBRANE PROTEIN YHJD"/>
    <property type="match status" value="1"/>
</dbReference>
<feature type="transmembrane region" description="Helical" evidence="7">
    <location>
        <begin position="156"/>
        <end position="186"/>
    </location>
</feature>
<dbReference type="GO" id="GO:0005886">
    <property type="term" value="C:plasma membrane"/>
    <property type="evidence" value="ECO:0007669"/>
    <property type="project" value="UniProtKB-SubCell"/>
</dbReference>
<evidence type="ECO:0000256" key="4">
    <source>
        <dbReference type="ARBA" id="ARBA00022989"/>
    </source>
</evidence>
<feature type="compositionally biased region" description="Low complexity" evidence="6">
    <location>
        <begin position="316"/>
        <end position="325"/>
    </location>
</feature>
<dbReference type="AlphaFoldDB" id="A0A5J4K2U1"/>
<keyword evidence="9" id="KW-1185">Reference proteome</keyword>
<dbReference type="PIRSF" id="PIRSF035875">
    <property type="entry name" value="RNase_BN"/>
    <property type="match status" value="1"/>
</dbReference>
<evidence type="ECO:0000256" key="1">
    <source>
        <dbReference type="ARBA" id="ARBA00004651"/>
    </source>
</evidence>
<comment type="subcellular location">
    <subcellularLocation>
        <location evidence="1">Cell membrane</location>
        <topology evidence="1">Multi-pass membrane protein</topology>
    </subcellularLocation>
</comment>
<keyword evidence="3 7" id="KW-0812">Transmembrane</keyword>
<feature type="transmembrane region" description="Helical" evidence="7">
    <location>
        <begin position="267"/>
        <end position="288"/>
    </location>
</feature>
<reference evidence="8 9" key="1">
    <citation type="journal article" date="2019" name="Int. J. Syst. Evol. Microbiol.">
        <title>Thermogemmatispora aurantia sp. nov. and Thermogemmatispora argillosa sp. nov., within the class Ktedonobacteria, and emended description of the genus Thermogemmatispora.</title>
        <authorList>
            <person name="Zheng Y."/>
            <person name="Wang C.M."/>
            <person name="Sakai Y."/>
            <person name="Abe K."/>
            <person name="Yokota A."/>
            <person name="Yabe S."/>
        </authorList>
    </citation>
    <scope>NUCLEOTIDE SEQUENCE [LARGE SCALE GENOMIC DNA]</scope>
    <source>
        <strain evidence="8 9">A1-2</strain>
    </source>
</reference>
<gene>
    <name evidence="8" type="ORF">KTAU_17410</name>
</gene>